<sequence length="109" mass="11899">MNGTEKVGETNLVTIPTLKSVKWAWLQPFEVLPTEEDGEEGAEYRGEEGAGKKEALGGTDPVADKFTQYMALGVTLSDEKPRYEVGPYTAIEGYLQLLEPLMKAETTGS</sequence>
<proteinExistence type="predicted"/>
<reference evidence="2 3" key="1">
    <citation type="submission" date="2016-05" db="EMBL/GenBank/DDBJ databases">
        <title>Comparative analysis of secretome profiles of manganese(II)-oxidizing ascomycete fungi.</title>
        <authorList>
            <consortium name="DOE Joint Genome Institute"/>
            <person name="Zeiner C.A."/>
            <person name="Purvine S.O."/>
            <person name="Zink E.M."/>
            <person name="Wu S."/>
            <person name="Pasa-Tolic L."/>
            <person name="Chaput D.L."/>
            <person name="Haridas S."/>
            <person name="Grigoriev I.V."/>
            <person name="Santelli C.M."/>
            <person name="Hansel C.M."/>
        </authorList>
    </citation>
    <scope>NUCLEOTIDE SEQUENCE [LARGE SCALE GENOMIC DNA]</scope>
    <source>
        <strain evidence="2 3">AP3s5-JAC2a</strain>
    </source>
</reference>
<keyword evidence="3" id="KW-1185">Reference proteome</keyword>
<evidence type="ECO:0000313" key="3">
    <source>
        <dbReference type="Proteomes" id="UP000077069"/>
    </source>
</evidence>
<dbReference type="AlphaFoldDB" id="A0A177CF13"/>
<dbReference type="EMBL" id="KV441552">
    <property type="protein sequence ID" value="OAG06203.1"/>
    <property type="molecule type" value="Genomic_DNA"/>
</dbReference>
<gene>
    <name evidence="2" type="ORF">CC84DRAFT_1217460</name>
</gene>
<protein>
    <submittedName>
        <fullName evidence="2">Uncharacterized protein</fullName>
    </submittedName>
</protein>
<name>A0A177CF13_9PLEO</name>
<feature type="region of interest" description="Disordered" evidence="1">
    <location>
        <begin position="34"/>
        <end position="58"/>
    </location>
</feature>
<dbReference type="Proteomes" id="UP000077069">
    <property type="component" value="Unassembled WGS sequence"/>
</dbReference>
<accession>A0A177CF13</accession>
<feature type="compositionally biased region" description="Basic and acidic residues" evidence="1">
    <location>
        <begin position="42"/>
        <end position="55"/>
    </location>
</feature>
<evidence type="ECO:0000313" key="2">
    <source>
        <dbReference type="EMBL" id="OAG06203.1"/>
    </source>
</evidence>
<dbReference type="RefSeq" id="XP_018036568.1">
    <property type="nucleotide sequence ID" value="XM_018182893.1"/>
</dbReference>
<dbReference type="OrthoDB" id="3791173at2759"/>
<organism evidence="2 3">
    <name type="scientific">Paraphaeosphaeria sporulosa</name>
    <dbReference type="NCBI Taxonomy" id="1460663"/>
    <lineage>
        <taxon>Eukaryota</taxon>
        <taxon>Fungi</taxon>
        <taxon>Dikarya</taxon>
        <taxon>Ascomycota</taxon>
        <taxon>Pezizomycotina</taxon>
        <taxon>Dothideomycetes</taxon>
        <taxon>Pleosporomycetidae</taxon>
        <taxon>Pleosporales</taxon>
        <taxon>Massarineae</taxon>
        <taxon>Didymosphaeriaceae</taxon>
        <taxon>Paraphaeosphaeria</taxon>
    </lineage>
</organism>
<dbReference type="GeneID" id="28766379"/>
<dbReference type="InParanoid" id="A0A177CF13"/>
<evidence type="ECO:0000256" key="1">
    <source>
        <dbReference type="SAM" id="MobiDB-lite"/>
    </source>
</evidence>